<dbReference type="GO" id="GO:0008757">
    <property type="term" value="F:S-adenosylmethionine-dependent methyltransferase activity"/>
    <property type="evidence" value="ECO:0007669"/>
    <property type="project" value="TreeGrafter"/>
</dbReference>
<dbReference type="AlphaFoldDB" id="A0A423F449"/>
<dbReference type="InterPro" id="IPR007848">
    <property type="entry name" value="Small_mtfrase_dom"/>
</dbReference>
<keyword evidence="3" id="KW-0949">S-adenosyl-L-methionine</keyword>
<organism evidence="5 6">
    <name type="scientific">Pseudomonas canadensis</name>
    <dbReference type="NCBI Taxonomy" id="915099"/>
    <lineage>
        <taxon>Bacteria</taxon>
        <taxon>Pseudomonadati</taxon>
        <taxon>Pseudomonadota</taxon>
        <taxon>Gammaproteobacteria</taxon>
        <taxon>Pseudomonadales</taxon>
        <taxon>Pseudomonadaceae</taxon>
        <taxon>Pseudomonas</taxon>
    </lineage>
</organism>
<dbReference type="Proteomes" id="UP000283389">
    <property type="component" value="Unassembled WGS sequence"/>
</dbReference>
<evidence type="ECO:0000313" key="5">
    <source>
        <dbReference type="EMBL" id="ROM49347.1"/>
    </source>
</evidence>
<evidence type="ECO:0000256" key="2">
    <source>
        <dbReference type="ARBA" id="ARBA00022679"/>
    </source>
</evidence>
<dbReference type="CDD" id="cd02440">
    <property type="entry name" value="AdoMet_MTases"/>
    <property type="match status" value="1"/>
</dbReference>
<dbReference type="GO" id="GO:0035657">
    <property type="term" value="C:eRF1 methyltransferase complex"/>
    <property type="evidence" value="ECO:0007669"/>
    <property type="project" value="TreeGrafter"/>
</dbReference>
<dbReference type="InterPro" id="IPR052190">
    <property type="entry name" value="Euk-Arch_PrmC-MTase"/>
</dbReference>
<keyword evidence="1" id="KW-0489">Methyltransferase</keyword>
<name>A0A423F449_9PSED</name>
<dbReference type="InterPro" id="IPR029063">
    <property type="entry name" value="SAM-dependent_MTases_sf"/>
</dbReference>
<evidence type="ECO:0000313" key="6">
    <source>
        <dbReference type="Proteomes" id="UP000283389"/>
    </source>
</evidence>
<accession>A0A423F449</accession>
<keyword evidence="2" id="KW-0808">Transferase</keyword>
<dbReference type="Pfam" id="PF05175">
    <property type="entry name" value="MTS"/>
    <property type="match status" value="1"/>
</dbReference>
<evidence type="ECO:0000256" key="3">
    <source>
        <dbReference type="ARBA" id="ARBA00022691"/>
    </source>
</evidence>
<dbReference type="Gene3D" id="3.40.50.150">
    <property type="entry name" value="Vaccinia Virus protein VP39"/>
    <property type="match status" value="1"/>
</dbReference>
<reference evidence="5 6" key="1">
    <citation type="submission" date="2016-10" db="EMBL/GenBank/DDBJ databases">
        <title>Comparative genome analysis of multiple Pseudomonas spp. focuses on biocontrol and plant growth promoting traits.</title>
        <authorList>
            <person name="Tao X.-Y."/>
            <person name="Taylor C.G."/>
        </authorList>
    </citation>
    <scope>NUCLEOTIDE SEQUENCE [LARGE SCALE GENOMIC DNA]</scope>
    <source>
        <strain evidence="5 6">36C8</strain>
    </source>
</reference>
<evidence type="ECO:0000259" key="4">
    <source>
        <dbReference type="Pfam" id="PF05175"/>
    </source>
</evidence>
<dbReference type="PANTHER" id="PTHR45875:SF1">
    <property type="entry name" value="METHYLTRANSFERASE N6AMT1"/>
    <property type="match status" value="1"/>
</dbReference>
<dbReference type="GO" id="GO:0032259">
    <property type="term" value="P:methylation"/>
    <property type="evidence" value="ECO:0007669"/>
    <property type="project" value="UniProtKB-KW"/>
</dbReference>
<dbReference type="RefSeq" id="WP_123476802.1">
    <property type="nucleotide sequence ID" value="NZ_MOAZ01000014.1"/>
</dbReference>
<dbReference type="PANTHER" id="PTHR45875">
    <property type="entry name" value="METHYLTRANSFERASE N6AMT1"/>
    <property type="match status" value="1"/>
</dbReference>
<protein>
    <recommendedName>
        <fullName evidence="4">Methyltransferase small domain-containing protein</fullName>
    </recommendedName>
</protein>
<dbReference type="GO" id="GO:0008276">
    <property type="term" value="F:protein methyltransferase activity"/>
    <property type="evidence" value="ECO:0007669"/>
    <property type="project" value="TreeGrafter"/>
</dbReference>
<feature type="domain" description="Methyltransferase small" evidence="4">
    <location>
        <begin position="63"/>
        <end position="145"/>
    </location>
</feature>
<proteinExistence type="predicted"/>
<dbReference type="EMBL" id="MOAZ01000014">
    <property type="protein sequence ID" value="ROM49347.1"/>
    <property type="molecule type" value="Genomic_DNA"/>
</dbReference>
<gene>
    <name evidence="5" type="ORF">BK649_18255</name>
</gene>
<dbReference type="SUPFAM" id="SSF53335">
    <property type="entry name" value="S-adenosyl-L-methionine-dependent methyltransferases"/>
    <property type="match status" value="1"/>
</dbReference>
<comment type="caution">
    <text evidence="5">The sequence shown here is derived from an EMBL/GenBank/DDBJ whole genome shotgun (WGS) entry which is preliminary data.</text>
</comment>
<evidence type="ECO:0000256" key="1">
    <source>
        <dbReference type="ARBA" id="ARBA00022603"/>
    </source>
</evidence>
<sequence>MLGLIDHGTAGTHHLKSENSESTDTAYKVYFGLGHSLNLTHSPEVFKVSLAGVRLGNYLMQIQNNNSPKGGFLDVGTGSGAHALLMRMAGACDITAIDVSEKSIEQAKLHEHINFKTNSISFFVSDLFNNLPQRQFQTIVFNPPGWRTPSHSLLKRLNMLDQAGQIPLRSMFYGEEVVSRFLDDLPKYLAPGGTAIVGLNSLIGIYGLLDKYNKKHNENPPLAYRLMERHTFPLFYYSPHWKSISKHLKKEFDRWAKRDSAAYSIDNSGTIFWSYEIVEFRHKTKQ</sequence>